<dbReference type="InterPro" id="IPR045116">
    <property type="entry name" value="Clp1/Grc3"/>
</dbReference>
<feature type="domain" description="Clp1 P-loop" evidence="8">
    <location>
        <begin position="128"/>
        <end position="311"/>
    </location>
</feature>
<dbReference type="Pfam" id="PF16575">
    <property type="entry name" value="CLP1_P"/>
    <property type="match status" value="1"/>
</dbReference>
<dbReference type="EMBL" id="JAAALK010000287">
    <property type="protein sequence ID" value="KAG8058481.1"/>
    <property type="molecule type" value="Genomic_DNA"/>
</dbReference>
<dbReference type="GO" id="GO:0051731">
    <property type="term" value="F:polynucleotide 5'-hydroxyl-kinase activity"/>
    <property type="evidence" value="ECO:0007669"/>
    <property type="project" value="InterPro"/>
</dbReference>
<dbReference type="Proteomes" id="UP000729402">
    <property type="component" value="Unassembled WGS sequence"/>
</dbReference>
<evidence type="ECO:0000256" key="4">
    <source>
        <dbReference type="ARBA" id="ARBA00022840"/>
    </source>
</evidence>
<keyword evidence="10" id="KW-1185">Reference proteome</keyword>
<dbReference type="InterPro" id="IPR032319">
    <property type="entry name" value="CLP1_P"/>
</dbReference>
<keyword evidence="2" id="KW-0507">mRNA processing</keyword>
<reference evidence="9" key="2">
    <citation type="submission" date="2021-02" db="EMBL/GenBank/DDBJ databases">
        <authorList>
            <person name="Kimball J.A."/>
            <person name="Haas M.W."/>
            <person name="Macchietto M."/>
            <person name="Kono T."/>
            <person name="Duquette J."/>
            <person name="Shao M."/>
        </authorList>
    </citation>
    <scope>NUCLEOTIDE SEQUENCE</scope>
    <source>
        <tissue evidence="9">Fresh leaf tissue</tissue>
    </source>
</reference>
<evidence type="ECO:0008006" key="11">
    <source>
        <dbReference type="Google" id="ProtNLM"/>
    </source>
</evidence>
<evidence type="ECO:0000256" key="6">
    <source>
        <dbReference type="SAM" id="MobiDB-lite"/>
    </source>
</evidence>
<dbReference type="GO" id="GO:0006388">
    <property type="term" value="P:tRNA splicing, via endonucleolytic cleavage and ligation"/>
    <property type="evidence" value="ECO:0007669"/>
    <property type="project" value="TreeGrafter"/>
</dbReference>
<evidence type="ECO:0000259" key="7">
    <source>
        <dbReference type="Pfam" id="PF16573"/>
    </source>
</evidence>
<comment type="caution">
    <text evidence="9">The sequence shown here is derived from an EMBL/GenBank/DDBJ whole genome shotgun (WGS) entry which is preliminary data.</text>
</comment>
<evidence type="ECO:0000313" key="10">
    <source>
        <dbReference type="Proteomes" id="UP000729402"/>
    </source>
</evidence>
<reference evidence="9" key="1">
    <citation type="journal article" date="2021" name="bioRxiv">
        <title>Whole Genome Assembly and Annotation of Northern Wild Rice, Zizania palustris L., Supports a Whole Genome Duplication in the Zizania Genus.</title>
        <authorList>
            <person name="Haas M."/>
            <person name="Kono T."/>
            <person name="Macchietto M."/>
            <person name="Millas R."/>
            <person name="McGilp L."/>
            <person name="Shao M."/>
            <person name="Duquette J."/>
            <person name="Hirsch C.N."/>
            <person name="Kimball J."/>
        </authorList>
    </citation>
    <scope>NUCLEOTIDE SEQUENCE</scope>
    <source>
        <tissue evidence="9">Fresh leaf tissue</tissue>
    </source>
</reference>
<feature type="compositionally biased region" description="Polar residues" evidence="6">
    <location>
        <begin position="481"/>
        <end position="492"/>
    </location>
</feature>
<keyword evidence="4" id="KW-0067">ATP-binding</keyword>
<dbReference type="PANTHER" id="PTHR12755">
    <property type="entry name" value="CLEAVAGE/POLYADENYLATION FACTOR IA SUBUNIT CLP1P"/>
    <property type="match status" value="1"/>
</dbReference>
<keyword evidence="3" id="KW-0547">Nucleotide-binding</keyword>
<protein>
    <recommendedName>
        <fullName evidence="11">Protein CLP1 homolog</fullName>
    </recommendedName>
</protein>
<evidence type="ECO:0000256" key="1">
    <source>
        <dbReference type="ARBA" id="ARBA00004123"/>
    </source>
</evidence>
<evidence type="ECO:0000256" key="3">
    <source>
        <dbReference type="ARBA" id="ARBA00022741"/>
    </source>
</evidence>
<dbReference type="GO" id="GO:0006397">
    <property type="term" value="P:mRNA processing"/>
    <property type="evidence" value="ECO:0007669"/>
    <property type="project" value="UniProtKB-KW"/>
</dbReference>
<dbReference type="OrthoDB" id="258143at2759"/>
<sequence length="572" mass="62079">MAAAGGSAQAPRQYKLAPQSELRVEVLPDGPLRVRLVAGTAEIFGTELPPEGWVPVPPRSKVAIFTWHGATVELDGVSESEYTSDETPMVIYVNTHAILDARRSRARAATAQGGMLEASQGPRVIVVGPTDSGKSTLCKMLLSWAAKQGWKPTYVDLDIGQGSITIPGCISATPIEKPIDIVDGIPLEMPLAYFYGHPNPSINPDVYKVLMKELAQTLDKQFSGNSESRAAGMIINTMGWVEGLGYELLLNAIETFEANVVLVLGQEKLWKMLKDAVQSKPNIDVVKLHKSEGVVLRNPKYRQKNRSFRIKADVPVHQNIDHLPEDLPEEEWAPWHVIPEQPQGLMPDQPMEEISVGLSAVYDPSGNDSVTVSDVAPEVNLDQNSALLVNGFQNSILANLEQQMLHLQSVVEALRLSSANIDMSDAASCEAALRDDSLELSIDATQKTTSPITIVYKRRHRALDVISPSEEMVATPPKLKTPTSQAGPSSGTKGKEVLMPAMPSLQDFLNAATAGMFHTPLSIDQIQHSAIHICDIDAAQVSKDKLSADLGGDSQIVPFTGSSFNENDKENH</sequence>
<dbReference type="GO" id="GO:0005524">
    <property type="term" value="F:ATP binding"/>
    <property type="evidence" value="ECO:0007669"/>
    <property type="project" value="UniProtKB-KW"/>
</dbReference>
<gene>
    <name evidence="9" type="ORF">GUJ93_ZPchr0002g23014</name>
</gene>
<dbReference type="AlphaFoldDB" id="A0A8J5RQ90"/>
<dbReference type="FunFam" id="3.40.50.300:FF:001231">
    <property type="entry name" value="Protein CLP1 homolog"/>
    <property type="match status" value="1"/>
</dbReference>
<name>A0A8J5RQ90_ZIZPA</name>
<comment type="subcellular location">
    <subcellularLocation>
        <location evidence="1">Nucleus</location>
    </subcellularLocation>
</comment>
<feature type="domain" description="Clp1 N-terminal" evidence="7">
    <location>
        <begin position="15"/>
        <end position="106"/>
    </location>
</feature>
<organism evidence="9 10">
    <name type="scientific">Zizania palustris</name>
    <name type="common">Northern wild rice</name>
    <dbReference type="NCBI Taxonomy" id="103762"/>
    <lineage>
        <taxon>Eukaryota</taxon>
        <taxon>Viridiplantae</taxon>
        <taxon>Streptophyta</taxon>
        <taxon>Embryophyta</taxon>
        <taxon>Tracheophyta</taxon>
        <taxon>Spermatophyta</taxon>
        <taxon>Magnoliopsida</taxon>
        <taxon>Liliopsida</taxon>
        <taxon>Poales</taxon>
        <taxon>Poaceae</taxon>
        <taxon>BOP clade</taxon>
        <taxon>Oryzoideae</taxon>
        <taxon>Oryzeae</taxon>
        <taxon>Zizaniinae</taxon>
        <taxon>Zizania</taxon>
    </lineage>
</organism>
<dbReference type="PANTHER" id="PTHR12755:SF6">
    <property type="entry name" value="POLYRIBONUCLEOTIDE 5'-HYDROXYL-KINASE CLP1"/>
    <property type="match status" value="1"/>
</dbReference>
<proteinExistence type="predicted"/>
<dbReference type="FunFam" id="2.60.120.1030:FF:000001">
    <property type="entry name" value="Protein CLP1 homolog 5"/>
    <property type="match status" value="1"/>
</dbReference>
<dbReference type="InterPro" id="IPR032324">
    <property type="entry name" value="Clp1_N"/>
</dbReference>
<evidence type="ECO:0000259" key="8">
    <source>
        <dbReference type="Pfam" id="PF16575"/>
    </source>
</evidence>
<accession>A0A8J5RQ90</accession>
<dbReference type="GO" id="GO:0005634">
    <property type="term" value="C:nucleus"/>
    <property type="evidence" value="ECO:0007669"/>
    <property type="project" value="UniProtKB-SubCell"/>
</dbReference>
<evidence type="ECO:0000313" key="9">
    <source>
        <dbReference type="EMBL" id="KAG8058481.1"/>
    </source>
</evidence>
<evidence type="ECO:0000256" key="2">
    <source>
        <dbReference type="ARBA" id="ARBA00022664"/>
    </source>
</evidence>
<evidence type="ECO:0000256" key="5">
    <source>
        <dbReference type="ARBA" id="ARBA00023242"/>
    </source>
</evidence>
<dbReference type="Pfam" id="PF16573">
    <property type="entry name" value="CLP1_N"/>
    <property type="match status" value="1"/>
</dbReference>
<feature type="region of interest" description="Disordered" evidence="6">
    <location>
        <begin position="470"/>
        <end position="493"/>
    </location>
</feature>
<keyword evidence="5" id="KW-0539">Nucleus</keyword>